<evidence type="ECO:0000313" key="1">
    <source>
        <dbReference type="EMBL" id="MFC0224754.1"/>
    </source>
</evidence>
<proteinExistence type="predicted"/>
<organism evidence="1 2">
    <name type="scientific">Nocardioides zeicaulis</name>
    <dbReference type="NCBI Taxonomy" id="1776857"/>
    <lineage>
        <taxon>Bacteria</taxon>
        <taxon>Bacillati</taxon>
        <taxon>Actinomycetota</taxon>
        <taxon>Actinomycetes</taxon>
        <taxon>Propionibacteriales</taxon>
        <taxon>Nocardioidaceae</taxon>
        <taxon>Nocardioides</taxon>
    </lineage>
</organism>
<keyword evidence="2" id="KW-1185">Reference proteome</keyword>
<accession>A0ABV6E6X7</accession>
<dbReference type="EMBL" id="JBHLXH010000003">
    <property type="protein sequence ID" value="MFC0224754.1"/>
    <property type="molecule type" value="Genomic_DNA"/>
</dbReference>
<reference evidence="1 2" key="1">
    <citation type="submission" date="2024-09" db="EMBL/GenBank/DDBJ databases">
        <authorList>
            <person name="Sun Q."/>
            <person name="Mori K."/>
        </authorList>
    </citation>
    <scope>NUCLEOTIDE SEQUENCE [LARGE SCALE GENOMIC DNA]</scope>
    <source>
        <strain evidence="1 2">CCM 8654</strain>
    </source>
</reference>
<comment type="caution">
    <text evidence="1">The sequence shown here is derived from an EMBL/GenBank/DDBJ whole genome shotgun (WGS) entry which is preliminary data.</text>
</comment>
<name>A0ABV6E6X7_9ACTN</name>
<protein>
    <submittedName>
        <fullName evidence="1">Uncharacterized protein</fullName>
    </submittedName>
</protein>
<dbReference type="Proteomes" id="UP001589698">
    <property type="component" value="Unassembled WGS sequence"/>
</dbReference>
<dbReference type="RefSeq" id="WP_378520532.1">
    <property type="nucleotide sequence ID" value="NZ_CBCSDI010000012.1"/>
</dbReference>
<sequence>MDNQVQLISDGDGLAIIGEPAAVELFLQAEDLPSRELGLPQLRRVLTHGSAGLQAGSEIASSSGRWVKLTEESAQKIKKYGLMESKIPGVSHAMAGKPGDIKGWLQITTRPGALATNPAVLAGAAGLMAQLAMQQTMGEITDYLARIDGKLDDLIRAQKDAVVAPLIGVGFQIDEAMQLRAHVGAVNEVTWSKVQSSSGTIAEVQAYTLLQLDGLAERLEGRSKLGHLVTASEDAESRTRHWLAILARTIQLQDAIAVLELDRVLATTPGDLDGHRLGLKAARNERLETISRTTDGLVSRIDTAAGFANTKVLLHPSRSPEVVRAGLHVLDVVVDFEQRLGMESNRERLEAKRWADAATDLRDKALVSGSRRVDAARALGSETYERAILSRSRLSNRVAERARRMRRGTDDK</sequence>
<gene>
    <name evidence="1" type="ORF">ACFFJG_19855</name>
</gene>
<evidence type="ECO:0000313" key="2">
    <source>
        <dbReference type="Proteomes" id="UP001589698"/>
    </source>
</evidence>